<proteinExistence type="predicted"/>
<accession>A0ABQ7FD17</accession>
<gene>
    <name evidence="2" type="ORF">GCU69_28375</name>
</gene>
<feature type="domain" description="DUF4365" evidence="1">
    <location>
        <begin position="4"/>
        <end position="127"/>
    </location>
</feature>
<dbReference type="Pfam" id="PF14280">
    <property type="entry name" value="DUF4365"/>
    <property type="match status" value="1"/>
</dbReference>
<comment type="caution">
    <text evidence="2">The sequence shown here is derived from an EMBL/GenBank/DDBJ whole genome shotgun (WGS) entry which is preliminary data.</text>
</comment>
<evidence type="ECO:0000313" key="2">
    <source>
        <dbReference type="EMBL" id="KAF4405711.1"/>
    </source>
</evidence>
<reference evidence="2 3" key="1">
    <citation type="submission" date="2019-10" db="EMBL/GenBank/DDBJ databases">
        <title>Streptomyces tenebrisbrunneis sp.nov., an endogenous actinomycete isolated from of Lycium ruthenicum.</title>
        <authorList>
            <person name="Ma L."/>
        </authorList>
    </citation>
    <scope>NUCLEOTIDE SEQUENCE [LARGE SCALE GENOMIC DNA]</scope>
    <source>
        <strain evidence="2 3">TRM 66187</strain>
    </source>
</reference>
<sequence length="431" mass="48902">MINSMGFVWHERAGTLDAGIDGEIELRDPSTGEVANRIILVQSKASDRPFPGESERGFHYLCKQEDVDYWMSADNPVLLVCSHPQSGEAWWMHIQSWFADPSHRASGRIDFDKQTQRFGQDAAYRLLGLADPHGRAHVPVAEHGEEVLTTNLLRLTVPNLIYGAPTSYTDPRDVVVRQRESGDPNVRHDFILRGGRIYSWLPPEATALRHMVNGPTDAVGSDEWSSDPLRQRWLVQLLNYALQRDVDSDCAWHRGRKIVYFRATPDLKPRHIRGASGRQRLVFHPKFKKRAPDQVSYCKHAALEWQFLILESDWYCSLTPTFHYTRDGYRDSLYLSEYLTGIKRLDRNPAVHGQTQMWATYLHGEDGVLDPRDTILDYGNLVTLAADRAIDDAAWLADPRKTDADGVDASEGAPKVENAIDGELALFEVEL</sequence>
<evidence type="ECO:0000313" key="3">
    <source>
        <dbReference type="Proteomes" id="UP000621266"/>
    </source>
</evidence>
<name>A0ABQ7FD17_9ACTN</name>
<organism evidence="2 3">
    <name type="scientific">Streptomyces lycii</name>
    <dbReference type="NCBI Taxonomy" id="2654337"/>
    <lineage>
        <taxon>Bacteria</taxon>
        <taxon>Bacillati</taxon>
        <taxon>Actinomycetota</taxon>
        <taxon>Actinomycetes</taxon>
        <taxon>Kitasatosporales</taxon>
        <taxon>Streptomycetaceae</taxon>
        <taxon>Streptomyces</taxon>
    </lineage>
</organism>
<protein>
    <submittedName>
        <fullName evidence="2">DUF4365 domain-containing protein</fullName>
    </submittedName>
</protein>
<keyword evidence="3" id="KW-1185">Reference proteome</keyword>
<dbReference type="Proteomes" id="UP000621266">
    <property type="component" value="Unassembled WGS sequence"/>
</dbReference>
<dbReference type="EMBL" id="WHPN01000404">
    <property type="protein sequence ID" value="KAF4405711.1"/>
    <property type="molecule type" value="Genomic_DNA"/>
</dbReference>
<dbReference type="InterPro" id="IPR025375">
    <property type="entry name" value="DUF4365"/>
</dbReference>
<evidence type="ECO:0000259" key="1">
    <source>
        <dbReference type="Pfam" id="PF14280"/>
    </source>
</evidence>